<evidence type="ECO:0000313" key="13">
    <source>
        <dbReference type="Proteomes" id="UP001562065"/>
    </source>
</evidence>
<keyword evidence="5" id="KW-0997">Cell inner membrane</keyword>
<dbReference type="RefSeq" id="WP_369454169.1">
    <property type="nucleotide sequence ID" value="NZ_JBGCUO010000001.1"/>
</dbReference>
<dbReference type="Gene3D" id="1.25.40.10">
    <property type="entry name" value="Tetratricopeptide repeat domain"/>
    <property type="match status" value="1"/>
</dbReference>
<evidence type="ECO:0000256" key="8">
    <source>
        <dbReference type="ARBA" id="ARBA00023136"/>
    </source>
</evidence>
<dbReference type="InterPro" id="IPR010817">
    <property type="entry name" value="HemY_N"/>
</dbReference>
<sequence length="417" mass="46327">MKKLLLGLALLVLVVVGAVLVLGQTLLKDPGYVLIVHGNTEVTTSVSFLVLCVFLAALVLVLLTLIAVPLWRLLTPASWGPWRRRRAGLKSMREGLMHLAEGNWRDAEDRLEHAANHSEWPLPALLGATVAARQRGDGHAERYWLRAAAEYPRGELPAALLAARFALNDGVPARAREHLQAMRSRYGDSTVLLTMLMEACTREGDWAALCDLIPQLRRLHPTPQLDLRERRAWQSRMRQTANSPSYDNNEARRNALTRLWKKMPQPLHREPVLCAQYAGYLAQFGDGEAALKRIVTALSHQWDDGLPAVLEAINDISPDRLLAQIEEWLQAHPRHPVVLLTGGRIALKAQLWGQARRYFEQGAAAGSVSARAELVRLLEALGEGDAVPESYRQALLVEGHALPVLPLPRRRALPSAE</sequence>
<evidence type="ECO:0000256" key="4">
    <source>
        <dbReference type="ARBA" id="ARBA00022475"/>
    </source>
</evidence>
<accession>A0ABV4ADK8</accession>
<keyword evidence="8 10" id="KW-0472">Membrane</keyword>
<organism evidence="12 13">
    <name type="scientific">Isoalcanivorax beigongshangi</name>
    <dbReference type="NCBI Taxonomy" id="3238810"/>
    <lineage>
        <taxon>Bacteria</taxon>
        <taxon>Pseudomonadati</taxon>
        <taxon>Pseudomonadota</taxon>
        <taxon>Gammaproteobacteria</taxon>
        <taxon>Oceanospirillales</taxon>
        <taxon>Alcanivoracaceae</taxon>
        <taxon>Isoalcanivorax</taxon>
    </lineage>
</organism>
<evidence type="ECO:0000256" key="2">
    <source>
        <dbReference type="ARBA" id="ARBA00004429"/>
    </source>
</evidence>
<evidence type="ECO:0000256" key="10">
    <source>
        <dbReference type="SAM" id="Phobius"/>
    </source>
</evidence>
<evidence type="ECO:0000259" key="11">
    <source>
        <dbReference type="Pfam" id="PF07219"/>
    </source>
</evidence>
<comment type="pathway">
    <text evidence="3">Porphyrin-containing compound metabolism; protoheme biosynthesis.</text>
</comment>
<dbReference type="Proteomes" id="UP001562065">
    <property type="component" value="Unassembled WGS sequence"/>
</dbReference>
<reference evidence="12 13" key="1">
    <citation type="submission" date="2024-07" db="EMBL/GenBank/DDBJ databases">
        <authorList>
            <person name="Ren Q."/>
        </authorList>
    </citation>
    <scope>NUCLEOTIDE SEQUENCE [LARGE SCALE GENOMIC DNA]</scope>
    <source>
        <strain evidence="12 13">REN37</strain>
    </source>
</reference>
<keyword evidence="7 10" id="KW-1133">Transmembrane helix</keyword>
<proteinExistence type="predicted"/>
<feature type="domain" description="HemY N-terminal" evidence="11">
    <location>
        <begin position="31"/>
        <end position="136"/>
    </location>
</feature>
<evidence type="ECO:0000256" key="9">
    <source>
        <dbReference type="ARBA" id="ARBA00023244"/>
    </source>
</evidence>
<evidence type="ECO:0000256" key="1">
    <source>
        <dbReference type="ARBA" id="ARBA00002962"/>
    </source>
</evidence>
<comment type="caution">
    <text evidence="12">The sequence shown here is derived from an EMBL/GenBank/DDBJ whole genome shotgun (WGS) entry which is preliminary data.</text>
</comment>
<evidence type="ECO:0000256" key="5">
    <source>
        <dbReference type="ARBA" id="ARBA00022519"/>
    </source>
</evidence>
<evidence type="ECO:0000256" key="6">
    <source>
        <dbReference type="ARBA" id="ARBA00022692"/>
    </source>
</evidence>
<dbReference type="InterPro" id="IPR011990">
    <property type="entry name" value="TPR-like_helical_dom_sf"/>
</dbReference>
<protein>
    <submittedName>
        <fullName evidence="12">Heme biosynthesis HemY N-terminal domain-containing protein</fullName>
    </submittedName>
</protein>
<comment type="function">
    <text evidence="1">Involved in a late step of protoheme IX synthesis.</text>
</comment>
<evidence type="ECO:0000256" key="3">
    <source>
        <dbReference type="ARBA" id="ARBA00004744"/>
    </source>
</evidence>
<gene>
    <name evidence="12" type="ORF">AB5I84_02075</name>
</gene>
<evidence type="ECO:0000256" key="7">
    <source>
        <dbReference type="ARBA" id="ARBA00022989"/>
    </source>
</evidence>
<dbReference type="EMBL" id="JBGCUO010000001">
    <property type="protein sequence ID" value="MEY1660929.1"/>
    <property type="molecule type" value="Genomic_DNA"/>
</dbReference>
<name>A0ABV4ADK8_9GAMM</name>
<keyword evidence="4" id="KW-1003">Cell membrane</keyword>
<keyword evidence="13" id="KW-1185">Reference proteome</keyword>
<feature type="transmembrane region" description="Helical" evidence="10">
    <location>
        <begin position="47"/>
        <end position="74"/>
    </location>
</feature>
<keyword evidence="9" id="KW-0627">Porphyrin biosynthesis</keyword>
<dbReference type="Pfam" id="PF07219">
    <property type="entry name" value="HemY_N"/>
    <property type="match status" value="1"/>
</dbReference>
<comment type="subcellular location">
    <subcellularLocation>
        <location evidence="2">Cell inner membrane</location>
        <topology evidence="2">Multi-pass membrane protein</topology>
    </subcellularLocation>
</comment>
<dbReference type="NCBIfam" id="TIGR00540">
    <property type="entry name" value="TPR_hemY_coli"/>
    <property type="match status" value="1"/>
</dbReference>
<dbReference type="InterPro" id="IPR005254">
    <property type="entry name" value="Heme_biosyn_assoc_TPR_pro"/>
</dbReference>
<dbReference type="SUPFAM" id="SSF48452">
    <property type="entry name" value="TPR-like"/>
    <property type="match status" value="1"/>
</dbReference>
<keyword evidence="6 10" id="KW-0812">Transmembrane</keyword>
<evidence type="ECO:0000313" key="12">
    <source>
        <dbReference type="EMBL" id="MEY1660929.1"/>
    </source>
</evidence>